<evidence type="ECO:0000313" key="2">
    <source>
        <dbReference type="Proteomes" id="UP000015354"/>
    </source>
</evidence>
<keyword evidence="2" id="KW-1185">Reference proteome</keyword>
<comment type="caution">
    <text evidence="1">The sequence shown here is derived from an EMBL/GenBank/DDBJ whole genome shotgun (WGS) entry which is preliminary data.</text>
</comment>
<proteinExistence type="predicted"/>
<organism evidence="1 2">
    <name type="scientific">Strigomonas culicis</name>
    <dbReference type="NCBI Taxonomy" id="28005"/>
    <lineage>
        <taxon>Eukaryota</taxon>
        <taxon>Discoba</taxon>
        <taxon>Euglenozoa</taxon>
        <taxon>Kinetoplastea</taxon>
        <taxon>Metakinetoplastina</taxon>
        <taxon>Trypanosomatida</taxon>
        <taxon>Trypanosomatidae</taxon>
        <taxon>Strigomonadinae</taxon>
        <taxon>Strigomonas</taxon>
    </lineage>
</organism>
<dbReference type="Proteomes" id="UP000015354">
    <property type="component" value="Unassembled WGS sequence"/>
</dbReference>
<reference evidence="1 2" key="1">
    <citation type="journal article" date="2013" name="PLoS ONE">
        <title>Predicting the Proteins of Angomonas deanei, Strigomonas culicis and Their Respective Endosymbionts Reveals New Aspects of the Trypanosomatidae Family.</title>
        <authorList>
            <person name="Motta M.C."/>
            <person name="Martins A.C."/>
            <person name="de Souza S.S."/>
            <person name="Catta-Preta C.M."/>
            <person name="Silva R."/>
            <person name="Klein C.C."/>
            <person name="de Almeida L.G."/>
            <person name="de Lima Cunha O."/>
            <person name="Ciapina L.P."/>
            <person name="Brocchi M."/>
            <person name="Colabardini A.C."/>
            <person name="de Araujo Lima B."/>
            <person name="Machado C.R."/>
            <person name="de Almeida Soares C.M."/>
            <person name="Probst C.M."/>
            <person name="de Menezes C.B."/>
            <person name="Thompson C.E."/>
            <person name="Bartholomeu D.C."/>
            <person name="Gradia D.F."/>
            <person name="Pavoni D.P."/>
            <person name="Grisard E.C."/>
            <person name="Fantinatti-Garboggini F."/>
            <person name="Marchini F.K."/>
            <person name="Rodrigues-Luiz G.F."/>
            <person name="Wagner G."/>
            <person name="Goldman G.H."/>
            <person name="Fietto J.L."/>
            <person name="Elias M.C."/>
            <person name="Goldman M.H."/>
            <person name="Sagot M.F."/>
            <person name="Pereira M."/>
            <person name="Stoco P.H."/>
            <person name="de Mendonca-Neto R.P."/>
            <person name="Teixeira S.M."/>
            <person name="Maciel T.E."/>
            <person name="de Oliveira Mendes T.A."/>
            <person name="Urmenyi T.P."/>
            <person name="de Souza W."/>
            <person name="Schenkman S."/>
            <person name="de Vasconcelos A.T."/>
        </authorList>
    </citation>
    <scope>NUCLEOTIDE SEQUENCE [LARGE SCALE GENOMIC DNA]</scope>
</reference>
<protein>
    <submittedName>
        <fullName evidence="1">Uncharacterized protein</fullName>
    </submittedName>
</protein>
<dbReference type="AlphaFoldDB" id="S9WAU1"/>
<accession>S9WAU1</accession>
<name>S9WAU1_9TRYP</name>
<dbReference type="OrthoDB" id="271738at2759"/>
<sequence>MSENGPPDPVAALGLVDETESLHFLNTCLCDAQQVHLLVLGSMTSDVDGTAASILLEESVQSYLGELLQKYASSVALRKKLVSGECLHFLDCLTRSDCREEFIAAAASPEFVRAVL</sequence>
<evidence type="ECO:0000313" key="1">
    <source>
        <dbReference type="EMBL" id="EPY36226.1"/>
    </source>
</evidence>
<gene>
    <name evidence="1" type="ORF">STCU_00692</name>
</gene>
<dbReference type="EMBL" id="ATMH01000692">
    <property type="protein sequence ID" value="EPY36226.1"/>
    <property type="molecule type" value="Genomic_DNA"/>
</dbReference>